<dbReference type="Proteomes" id="UP000058446">
    <property type="component" value="Chromosome"/>
</dbReference>
<dbReference type="OrthoDB" id="4219687at2"/>
<evidence type="ECO:0000313" key="1">
    <source>
        <dbReference type="EMBL" id="ALA67458.1"/>
    </source>
</evidence>
<keyword evidence="2" id="KW-1185">Reference proteome</keyword>
<name>A0A0K2H0J6_9CORY</name>
<sequence>MTDKTIAHCQWCGREMEVSARGRRRKFCSQACRQRSYEKRAGVAKGASIPIAARLDSSPGKAACTGKGSVEQRIGDGLFEVRCLAEDLNQALADDMGADVLGQIAAELIVKTSEVERLLP</sequence>
<protein>
    <recommendedName>
        <fullName evidence="3">FCS-type domain-containing protein</fullName>
    </recommendedName>
</protein>
<dbReference type="KEGG" id="clw:CLAC_06605"/>
<dbReference type="STRING" id="1408189.CLAC_06605"/>
<dbReference type="EMBL" id="CP006841">
    <property type="protein sequence ID" value="ALA67458.1"/>
    <property type="molecule type" value="Genomic_DNA"/>
</dbReference>
<gene>
    <name evidence="1" type="ORF">CLAC_06605</name>
</gene>
<dbReference type="AlphaFoldDB" id="A0A0K2H0J6"/>
<reference evidence="1 2" key="1">
    <citation type="submission" date="2013-10" db="EMBL/GenBank/DDBJ databases">
        <title>Complete genome sequence of Corynebacterium lactis DSM 45799(T), isolated from raw cow milk.</title>
        <authorList>
            <person name="Ruckert C."/>
            <person name="Albersmeier A."/>
            <person name="Lipski A."/>
            <person name="Kalinowski J."/>
        </authorList>
    </citation>
    <scope>NUCLEOTIDE SEQUENCE [LARGE SCALE GENOMIC DNA]</scope>
    <source>
        <strain evidence="1 2">RW2-5</strain>
    </source>
</reference>
<dbReference type="RefSeq" id="WP_082313182.1">
    <property type="nucleotide sequence ID" value="NZ_CP006841.1"/>
</dbReference>
<organism evidence="1 2">
    <name type="scientific">Corynebacterium lactis RW2-5</name>
    <dbReference type="NCBI Taxonomy" id="1408189"/>
    <lineage>
        <taxon>Bacteria</taxon>
        <taxon>Bacillati</taxon>
        <taxon>Actinomycetota</taxon>
        <taxon>Actinomycetes</taxon>
        <taxon>Mycobacteriales</taxon>
        <taxon>Corynebacteriaceae</taxon>
        <taxon>Corynebacterium</taxon>
    </lineage>
</organism>
<evidence type="ECO:0008006" key="3">
    <source>
        <dbReference type="Google" id="ProtNLM"/>
    </source>
</evidence>
<proteinExistence type="predicted"/>
<dbReference type="PATRIC" id="fig|1408189.4.peg.1314"/>
<evidence type="ECO:0000313" key="2">
    <source>
        <dbReference type="Proteomes" id="UP000058446"/>
    </source>
</evidence>
<accession>A0A0K2H0J6</accession>